<dbReference type="SMART" id="SM00356">
    <property type="entry name" value="ZnF_C3H1"/>
    <property type="match status" value="2"/>
</dbReference>
<feature type="compositionally biased region" description="Polar residues" evidence="5">
    <location>
        <begin position="257"/>
        <end position="268"/>
    </location>
</feature>
<dbReference type="GO" id="GO:0061632">
    <property type="term" value="F:RNA lariat debranching enzyme activator activity"/>
    <property type="evidence" value="ECO:0007669"/>
    <property type="project" value="TreeGrafter"/>
</dbReference>
<dbReference type="PROSITE" id="PS50103">
    <property type="entry name" value="ZF_C3H1"/>
    <property type="match status" value="2"/>
</dbReference>
<dbReference type="Pfam" id="PF04677">
    <property type="entry name" value="CwfJ_C_1"/>
    <property type="match status" value="1"/>
</dbReference>
<evidence type="ECO:0000256" key="5">
    <source>
        <dbReference type="SAM" id="MobiDB-lite"/>
    </source>
</evidence>
<dbReference type="PANTHER" id="PTHR12072">
    <property type="entry name" value="CWF19, CELL CYCLE CONTROL PROTEIN"/>
    <property type="match status" value="1"/>
</dbReference>
<dbReference type="SUPFAM" id="SSF54197">
    <property type="entry name" value="HIT-like"/>
    <property type="match status" value="1"/>
</dbReference>
<gene>
    <name evidence="7" type="ORF">KSP39_PZI019969</name>
</gene>
<protein>
    <submittedName>
        <fullName evidence="7">Zinc finger CCCH domain-containing protein 59</fullName>
    </submittedName>
</protein>
<dbReference type="InterPro" id="IPR000571">
    <property type="entry name" value="Znf_CCCH"/>
</dbReference>
<evidence type="ECO:0000313" key="7">
    <source>
        <dbReference type="EMBL" id="KAK8921296.1"/>
    </source>
</evidence>
<dbReference type="Proteomes" id="UP001418222">
    <property type="component" value="Unassembled WGS sequence"/>
</dbReference>
<name>A0AAP0AZX0_9ASPA</name>
<feature type="region of interest" description="Disordered" evidence="5">
    <location>
        <begin position="257"/>
        <end position="282"/>
    </location>
</feature>
<feature type="compositionally biased region" description="Basic and acidic residues" evidence="5">
    <location>
        <begin position="269"/>
        <end position="279"/>
    </location>
</feature>
<sequence length="598" mass="66882">MAAASPPRILLCGDVLGRLNQLFKRVQSVPPSSSVNKSTGPFDALLCVGQFFPDSADALEEVANYLDGWSPVPIPTYFIGDYGAGGSRFLSAVAELPSNKGFKKNGLEVCPNLYWLKGSGKFSLHGLSIMYLSGRQFPDIEGKGRYSRDDVDALRALAEEPGPAPPRVPDPLGSDPVLAELALEIKPRYHIAGTKAIFFAREPYSNVDAVYATRFIGLATVGNKEKMKFIHAISPTPASTLAATEICLKQSNTTLSPYTVGDTTNNSREQTKRPAKDDSENQYWRFDISKKRPRQDGVSGERLCFKYMSSGVCPQGEKCSYRHDEDAREQYHKNVCFDFLNKGKCERGPQCRFRHNLVEEGDALSKEGQGSQNGKSYRRIPEKNCWFCLSSPHVEAHLVISIGGSYYCALAKGPLVQDHVLLIPIEHHPNTLTSSLEAEAELEKYKNALKIYFKNQEKAVVFFEWIFRSSPHTNLQAVPIPFSKASTVQKIFTFAAKKLGFEISLAHFLCPKAKKARGGSVEKSVFFLLPLPLRTRLLHHATIQGNDAYPIQFYSEQFSKILSMNDNRDFRQCKYDGEVEVKGTEIRKSRRREKLPKQ</sequence>
<keyword evidence="2 4" id="KW-0863">Zinc-finger</keyword>
<keyword evidence="8" id="KW-1185">Reference proteome</keyword>
<dbReference type="Gene3D" id="3.30.1370.210">
    <property type="match status" value="1"/>
</dbReference>
<accession>A0AAP0AZX0</accession>
<keyword evidence="3 4" id="KW-0862">Zinc</keyword>
<evidence type="ECO:0000256" key="3">
    <source>
        <dbReference type="ARBA" id="ARBA00022833"/>
    </source>
</evidence>
<dbReference type="InterPro" id="IPR040194">
    <property type="entry name" value="Cwf19-like"/>
</dbReference>
<dbReference type="AlphaFoldDB" id="A0AAP0AZX0"/>
<organism evidence="7 8">
    <name type="scientific">Platanthera zijinensis</name>
    <dbReference type="NCBI Taxonomy" id="2320716"/>
    <lineage>
        <taxon>Eukaryota</taxon>
        <taxon>Viridiplantae</taxon>
        <taxon>Streptophyta</taxon>
        <taxon>Embryophyta</taxon>
        <taxon>Tracheophyta</taxon>
        <taxon>Spermatophyta</taxon>
        <taxon>Magnoliopsida</taxon>
        <taxon>Liliopsida</taxon>
        <taxon>Asparagales</taxon>
        <taxon>Orchidaceae</taxon>
        <taxon>Orchidoideae</taxon>
        <taxon>Orchideae</taxon>
        <taxon>Orchidinae</taxon>
        <taxon>Platanthera</taxon>
    </lineage>
</organism>
<feature type="domain" description="C3H1-type" evidence="6">
    <location>
        <begin position="299"/>
        <end position="326"/>
    </location>
</feature>
<comment type="caution">
    <text evidence="7">The sequence shown here is derived from an EMBL/GenBank/DDBJ whole genome shotgun (WGS) entry which is preliminary data.</text>
</comment>
<evidence type="ECO:0000256" key="1">
    <source>
        <dbReference type="ARBA" id="ARBA00022723"/>
    </source>
</evidence>
<dbReference type="InterPro" id="IPR036265">
    <property type="entry name" value="HIT-like_sf"/>
</dbReference>
<dbReference type="GO" id="GO:0000398">
    <property type="term" value="P:mRNA splicing, via spliceosome"/>
    <property type="evidence" value="ECO:0007669"/>
    <property type="project" value="TreeGrafter"/>
</dbReference>
<evidence type="ECO:0000313" key="8">
    <source>
        <dbReference type="Proteomes" id="UP001418222"/>
    </source>
</evidence>
<feature type="domain" description="C3H1-type" evidence="6">
    <location>
        <begin position="330"/>
        <end position="358"/>
    </location>
</feature>
<dbReference type="PANTHER" id="PTHR12072:SF4">
    <property type="entry name" value="CWF19-LIKE PROTEIN 1"/>
    <property type="match status" value="1"/>
</dbReference>
<feature type="zinc finger region" description="C3H1-type" evidence="4">
    <location>
        <begin position="330"/>
        <end position="358"/>
    </location>
</feature>
<dbReference type="InterPro" id="IPR006768">
    <property type="entry name" value="Cwf19-like_C_dom-1"/>
</dbReference>
<dbReference type="SUPFAM" id="SSF90229">
    <property type="entry name" value="CCCH zinc finger"/>
    <property type="match status" value="2"/>
</dbReference>
<dbReference type="GO" id="GO:0071014">
    <property type="term" value="C:post-mRNA release spliceosomal complex"/>
    <property type="evidence" value="ECO:0007669"/>
    <property type="project" value="TreeGrafter"/>
</dbReference>
<keyword evidence="1 4" id="KW-0479">Metal-binding</keyword>
<evidence type="ECO:0000259" key="6">
    <source>
        <dbReference type="PROSITE" id="PS50103"/>
    </source>
</evidence>
<dbReference type="InterPro" id="IPR036855">
    <property type="entry name" value="Znf_CCCH_sf"/>
</dbReference>
<evidence type="ECO:0000256" key="4">
    <source>
        <dbReference type="PROSITE-ProRule" id="PRU00723"/>
    </source>
</evidence>
<dbReference type="EMBL" id="JBBWWQ010000018">
    <property type="protein sequence ID" value="KAK8921296.1"/>
    <property type="molecule type" value="Genomic_DNA"/>
</dbReference>
<dbReference type="GO" id="GO:0008270">
    <property type="term" value="F:zinc ion binding"/>
    <property type="evidence" value="ECO:0007669"/>
    <property type="project" value="UniProtKB-KW"/>
</dbReference>
<evidence type="ECO:0000256" key="2">
    <source>
        <dbReference type="ARBA" id="ARBA00022771"/>
    </source>
</evidence>
<proteinExistence type="predicted"/>
<dbReference type="CDD" id="cd07380">
    <property type="entry name" value="MPP_CWF19_N"/>
    <property type="match status" value="1"/>
</dbReference>
<reference evidence="7 8" key="1">
    <citation type="journal article" date="2022" name="Nat. Plants">
        <title>Genomes of leafy and leafless Platanthera orchids illuminate the evolution of mycoheterotrophy.</title>
        <authorList>
            <person name="Li M.H."/>
            <person name="Liu K.W."/>
            <person name="Li Z."/>
            <person name="Lu H.C."/>
            <person name="Ye Q.L."/>
            <person name="Zhang D."/>
            <person name="Wang J.Y."/>
            <person name="Li Y.F."/>
            <person name="Zhong Z.M."/>
            <person name="Liu X."/>
            <person name="Yu X."/>
            <person name="Liu D.K."/>
            <person name="Tu X.D."/>
            <person name="Liu B."/>
            <person name="Hao Y."/>
            <person name="Liao X.Y."/>
            <person name="Jiang Y.T."/>
            <person name="Sun W.H."/>
            <person name="Chen J."/>
            <person name="Chen Y.Q."/>
            <person name="Ai Y."/>
            <person name="Zhai J.W."/>
            <person name="Wu S.S."/>
            <person name="Zhou Z."/>
            <person name="Hsiao Y.Y."/>
            <person name="Wu W.L."/>
            <person name="Chen Y.Y."/>
            <person name="Lin Y.F."/>
            <person name="Hsu J.L."/>
            <person name="Li C.Y."/>
            <person name="Wang Z.W."/>
            <person name="Zhao X."/>
            <person name="Zhong W.Y."/>
            <person name="Ma X.K."/>
            <person name="Ma L."/>
            <person name="Huang J."/>
            <person name="Chen G.Z."/>
            <person name="Huang M.Z."/>
            <person name="Huang L."/>
            <person name="Peng D.H."/>
            <person name="Luo Y.B."/>
            <person name="Zou S.Q."/>
            <person name="Chen S.P."/>
            <person name="Lan S."/>
            <person name="Tsai W.C."/>
            <person name="Van de Peer Y."/>
            <person name="Liu Z.J."/>
        </authorList>
    </citation>
    <scope>NUCLEOTIDE SEQUENCE [LARGE SCALE GENOMIC DNA]</scope>
    <source>
        <strain evidence="7">Lor287</strain>
    </source>
</reference>
<feature type="zinc finger region" description="C3H1-type" evidence="4">
    <location>
        <begin position="299"/>
        <end position="326"/>
    </location>
</feature>